<dbReference type="Gene3D" id="3.30.70.270">
    <property type="match status" value="1"/>
</dbReference>
<keyword evidence="4" id="KW-1185">Reference proteome</keyword>
<gene>
    <name evidence="3" type="ORF">GCM10009038_05930</name>
</gene>
<feature type="domain" description="GGDEF" evidence="2">
    <location>
        <begin position="186"/>
        <end position="307"/>
    </location>
</feature>
<name>A0ABQ3DUY3_9GAMM</name>
<dbReference type="SUPFAM" id="SSF55073">
    <property type="entry name" value="Nucleotide cyclase"/>
    <property type="match status" value="1"/>
</dbReference>
<dbReference type="Pfam" id="PF00990">
    <property type="entry name" value="GGDEF"/>
    <property type="match status" value="1"/>
</dbReference>
<feature type="transmembrane region" description="Helical" evidence="1">
    <location>
        <begin position="34"/>
        <end position="53"/>
    </location>
</feature>
<keyword evidence="1" id="KW-0812">Transmembrane</keyword>
<evidence type="ECO:0000259" key="2">
    <source>
        <dbReference type="PROSITE" id="PS50887"/>
    </source>
</evidence>
<accession>A0ABQ3DUY3</accession>
<evidence type="ECO:0000313" key="4">
    <source>
        <dbReference type="Proteomes" id="UP000646745"/>
    </source>
</evidence>
<feature type="transmembrane region" description="Helical" evidence="1">
    <location>
        <begin position="87"/>
        <end position="115"/>
    </location>
</feature>
<sequence length="307" mass="33549">MALSRYKIAAQLLTLLLFATLATWHYLMRQYDLILPPSLLAIALAISIPLQWVGRLRPALADYLLLIGALVLFAIEAPRSDQGMIWVGLPTVLSVLLLSPALALLLNLCLVPAWLTLLGGLHLTLLNLSIGWWVVVMASLLVFQFQSRAGAVERSSASARRPRVLSPDCVRQNLDIEIARAHAMRRPLSALVVYIPQLDQASDQFGSQLRELLSDAFGELISHNSRQSDLFGAYGDNVFCLILPNSGEPGAVAAAKRLANAVTTISRPETGPLESQSRVCTLKQGEEAAQFLRRLDVAAHKLLEPHA</sequence>
<dbReference type="InterPro" id="IPR043128">
    <property type="entry name" value="Rev_trsase/Diguanyl_cyclase"/>
</dbReference>
<keyword evidence="1" id="KW-0472">Membrane</keyword>
<protein>
    <recommendedName>
        <fullName evidence="2">GGDEF domain-containing protein</fullName>
    </recommendedName>
</protein>
<reference evidence="4" key="1">
    <citation type="journal article" date="2019" name="Int. J. Syst. Evol. Microbiol.">
        <title>The Global Catalogue of Microorganisms (GCM) 10K type strain sequencing project: providing services to taxonomists for standard genome sequencing and annotation.</title>
        <authorList>
            <consortium name="The Broad Institute Genomics Platform"/>
            <consortium name="The Broad Institute Genome Sequencing Center for Infectious Disease"/>
            <person name="Wu L."/>
            <person name="Ma J."/>
        </authorList>
    </citation>
    <scope>NUCLEOTIDE SEQUENCE [LARGE SCALE GENOMIC DNA]</scope>
    <source>
        <strain evidence="4">KCTC 32998</strain>
    </source>
</reference>
<dbReference type="PROSITE" id="PS50887">
    <property type="entry name" value="GGDEF"/>
    <property type="match status" value="1"/>
</dbReference>
<dbReference type="EMBL" id="BMZI01000001">
    <property type="protein sequence ID" value="GHB10896.1"/>
    <property type="molecule type" value="Genomic_DNA"/>
</dbReference>
<feature type="transmembrane region" description="Helical" evidence="1">
    <location>
        <begin position="121"/>
        <end position="143"/>
    </location>
</feature>
<proteinExistence type="predicted"/>
<feature type="transmembrane region" description="Helical" evidence="1">
    <location>
        <begin position="59"/>
        <end position="75"/>
    </location>
</feature>
<evidence type="ECO:0000313" key="3">
    <source>
        <dbReference type="EMBL" id="GHB10896.1"/>
    </source>
</evidence>
<evidence type="ECO:0000256" key="1">
    <source>
        <dbReference type="SAM" id="Phobius"/>
    </source>
</evidence>
<dbReference type="RefSeq" id="WP_189443078.1">
    <property type="nucleotide sequence ID" value="NZ_BMZI01000001.1"/>
</dbReference>
<comment type="caution">
    <text evidence="3">The sequence shown here is derived from an EMBL/GenBank/DDBJ whole genome shotgun (WGS) entry which is preliminary data.</text>
</comment>
<organism evidence="3 4">
    <name type="scientific">Salinicola rhizosphaerae</name>
    <dbReference type="NCBI Taxonomy" id="1443141"/>
    <lineage>
        <taxon>Bacteria</taxon>
        <taxon>Pseudomonadati</taxon>
        <taxon>Pseudomonadota</taxon>
        <taxon>Gammaproteobacteria</taxon>
        <taxon>Oceanospirillales</taxon>
        <taxon>Halomonadaceae</taxon>
        <taxon>Salinicola</taxon>
    </lineage>
</organism>
<dbReference type="InterPro" id="IPR029787">
    <property type="entry name" value="Nucleotide_cyclase"/>
</dbReference>
<dbReference type="Proteomes" id="UP000646745">
    <property type="component" value="Unassembled WGS sequence"/>
</dbReference>
<dbReference type="InterPro" id="IPR000160">
    <property type="entry name" value="GGDEF_dom"/>
</dbReference>
<feature type="transmembrane region" description="Helical" evidence="1">
    <location>
        <begin position="6"/>
        <end position="27"/>
    </location>
</feature>
<keyword evidence="1" id="KW-1133">Transmembrane helix</keyword>